<name>A0A1M7IKG0_9HYPH</name>
<organism evidence="1 2">
    <name type="scientific">Roseibium suaedae</name>
    <dbReference type="NCBI Taxonomy" id="735517"/>
    <lineage>
        <taxon>Bacteria</taxon>
        <taxon>Pseudomonadati</taxon>
        <taxon>Pseudomonadota</taxon>
        <taxon>Alphaproteobacteria</taxon>
        <taxon>Hyphomicrobiales</taxon>
        <taxon>Stappiaceae</taxon>
        <taxon>Roseibium</taxon>
    </lineage>
</organism>
<gene>
    <name evidence="1" type="ORF">SAMN05444272_2562</name>
</gene>
<protein>
    <recommendedName>
        <fullName evidence="3">Twin-arginine translocation pathway signal protein</fullName>
    </recommendedName>
</protein>
<dbReference type="STRING" id="735517.SAMN05444272_2562"/>
<dbReference type="NCBIfam" id="NF041384">
    <property type="entry name" value="YHS_seleno_dom"/>
    <property type="match status" value="1"/>
</dbReference>
<dbReference type="AlphaFoldDB" id="A0A1M7IKG0"/>
<keyword evidence="2" id="KW-1185">Reference proteome</keyword>
<evidence type="ECO:0000313" key="2">
    <source>
        <dbReference type="Proteomes" id="UP000186002"/>
    </source>
</evidence>
<dbReference type="OrthoDB" id="344729at2"/>
<sequence>MFCLGLFLPVHQGRAQARTDLFIPDPITGYALGGHDPVAYFIDRKPRMGRRKFEFRWGGAEWIFVNEGNLAAFKAAPEVYAPLFAACGAQALSEGYVTAGNPHIFAFVDGKLVFFHSVVNRFLFLVNAKPQMSDAEANMQKTGCKPAL</sequence>
<dbReference type="Proteomes" id="UP000186002">
    <property type="component" value="Unassembled WGS sequence"/>
</dbReference>
<proteinExistence type="predicted"/>
<evidence type="ECO:0000313" key="1">
    <source>
        <dbReference type="EMBL" id="SHM41211.1"/>
    </source>
</evidence>
<dbReference type="EMBL" id="FRBW01000002">
    <property type="protein sequence ID" value="SHM41211.1"/>
    <property type="molecule type" value="Genomic_DNA"/>
</dbReference>
<accession>A0A1M7IKG0</accession>
<evidence type="ECO:0008006" key="3">
    <source>
        <dbReference type="Google" id="ProtNLM"/>
    </source>
</evidence>
<reference evidence="1 2" key="1">
    <citation type="submission" date="2016-11" db="EMBL/GenBank/DDBJ databases">
        <authorList>
            <person name="Jaros S."/>
            <person name="Januszkiewicz K."/>
            <person name="Wedrychowicz H."/>
        </authorList>
    </citation>
    <scope>NUCLEOTIDE SEQUENCE [LARGE SCALE GENOMIC DNA]</scope>
    <source>
        <strain evidence="1 2">DSM 22153</strain>
    </source>
</reference>